<keyword evidence="10" id="KW-0756">Sterol biosynthesis</keyword>
<evidence type="ECO:0000256" key="12">
    <source>
        <dbReference type="ARBA" id="ARBA00023136"/>
    </source>
</evidence>
<comment type="pathway">
    <text evidence="15">Terpene metabolism; lanosterol biosynthesis; lanosterol from farnesyl diphosphate: step 1/3.</text>
</comment>
<keyword evidence="5" id="KW-0444">Lipid biosynthesis</keyword>
<dbReference type="PROSITE" id="PS01044">
    <property type="entry name" value="SQUALEN_PHYTOEN_SYN_1"/>
    <property type="match status" value="1"/>
</dbReference>
<dbReference type="PANTHER" id="PTHR11626:SF2">
    <property type="entry name" value="SQUALENE SYNTHASE"/>
    <property type="match status" value="1"/>
</dbReference>
<evidence type="ECO:0000256" key="11">
    <source>
        <dbReference type="ARBA" id="ARBA00023098"/>
    </source>
</evidence>
<evidence type="ECO:0000256" key="15">
    <source>
        <dbReference type="RuleBase" id="RU368088"/>
    </source>
</evidence>
<dbReference type="OrthoDB" id="431150at2759"/>
<comment type="catalytic activity">
    <reaction evidence="15">
        <text>2 (2E,6E)-farnesyl diphosphate + NADH + H(+) = squalene + 2 diphosphate + NAD(+)</text>
        <dbReference type="Rhea" id="RHEA:32299"/>
        <dbReference type="ChEBI" id="CHEBI:15378"/>
        <dbReference type="ChEBI" id="CHEBI:15440"/>
        <dbReference type="ChEBI" id="CHEBI:33019"/>
        <dbReference type="ChEBI" id="CHEBI:57540"/>
        <dbReference type="ChEBI" id="CHEBI:57945"/>
        <dbReference type="ChEBI" id="CHEBI:175763"/>
        <dbReference type="EC" id="2.5.1.21"/>
    </reaction>
</comment>
<dbReference type="InterPro" id="IPR019845">
    <property type="entry name" value="Squalene/phytoene_synthase_CS"/>
</dbReference>
<dbReference type="GO" id="GO:0055056">
    <property type="term" value="F:D-glucose transmembrane transporter activity"/>
    <property type="evidence" value="ECO:0007669"/>
    <property type="project" value="UniProtKB-UniRule"/>
</dbReference>
<accession>A0A9W9VT95</accession>
<dbReference type="Pfam" id="PF00494">
    <property type="entry name" value="SQS_PSY"/>
    <property type="match status" value="1"/>
</dbReference>
<comment type="catalytic activity">
    <reaction evidence="15">
        <text>2 (2E,6E)-farnesyl diphosphate + NADPH + H(+) = squalene + 2 diphosphate + NADP(+)</text>
        <dbReference type="Rhea" id="RHEA:32295"/>
        <dbReference type="ChEBI" id="CHEBI:15378"/>
        <dbReference type="ChEBI" id="CHEBI:15440"/>
        <dbReference type="ChEBI" id="CHEBI:33019"/>
        <dbReference type="ChEBI" id="CHEBI:57783"/>
        <dbReference type="ChEBI" id="CHEBI:58349"/>
        <dbReference type="ChEBI" id="CHEBI:175763"/>
        <dbReference type="EC" id="2.5.1.21"/>
    </reaction>
</comment>
<dbReference type="GO" id="GO:0006696">
    <property type="term" value="P:ergosterol biosynthetic process"/>
    <property type="evidence" value="ECO:0007669"/>
    <property type="project" value="TreeGrafter"/>
</dbReference>
<dbReference type="EMBL" id="JAPZBS010000001">
    <property type="protein sequence ID" value="KAJ5388976.1"/>
    <property type="molecule type" value="Genomic_DNA"/>
</dbReference>
<dbReference type="InterPro" id="IPR033904">
    <property type="entry name" value="Trans_IPPS_HH"/>
</dbReference>
<organism evidence="16 17">
    <name type="scientific">Penicillium cataractarum</name>
    <dbReference type="NCBI Taxonomy" id="2100454"/>
    <lineage>
        <taxon>Eukaryota</taxon>
        <taxon>Fungi</taxon>
        <taxon>Dikarya</taxon>
        <taxon>Ascomycota</taxon>
        <taxon>Pezizomycotina</taxon>
        <taxon>Eurotiomycetes</taxon>
        <taxon>Eurotiomycetidae</taxon>
        <taxon>Eurotiales</taxon>
        <taxon>Aspergillaceae</taxon>
        <taxon>Penicillium</taxon>
    </lineage>
</organism>
<dbReference type="Proteomes" id="UP001147782">
    <property type="component" value="Unassembled WGS sequence"/>
</dbReference>
<proteinExistence type="inferred from homology"/>
<dbReference type="AlphaFoldDB" id="A0A9W9VT95"/>
<gene>
    <name evidence="16" type="ORF">N7496_000044</name>
</gene>
<comment type="caution">
    <text evidence="16">The sequence shown here is derived from an EMBL/GenBank/DDBJ whole genome shotgun (WGS) entry which is preliminary data.</text>
</comment>
<keyword evidence="6 15" id="KW-0808">Transferase</keyword>
<dbReference type="InterPro" id="IPR002060">
    <property type="entry name" value="Squ/phyt_synthse"/>
</dbReference>
<dbReference type="InterPro" id="IPR008949">
    <property type="entry name" value="Isoprenoid_synthase_dom_sf"/>
</dbReference>
<keyword evidence="7 15" id="KW-0812">Transmembrane</keyword>
<evidence type="ECO:0000256" key="5">
    <source>
        <dbReference type="ARBA" id="ARBA00022516"/>
    </source>
</evidence>
<dbReference type="GeneID" id="81432152"/>
<evidence type="ECO:0000313" key="16">
    <source>
        <dbReference type="EMBL" id="KAJ5388976.1"/>
    </source>
</evidence>
<evidence type="ECO:0000256" key="6">
    <source>
        <dbReference type="ARBA" id="ARBA00022679"/>
    </source>
</evidence>
<dbReference type="SUPFAM" id="SSF48576">
    <property type="entry name" value="Terpenoid synthases"/>
    <property type="match status" value="1"/>
</dbReference>
<evidence type="ECO:0000256" key="8">
    <source>
        <dbReference type="ARBA" id="ARBA00022955"/>
    </source>
</evidence>
<keyword evidence="13" id="KW-1207">Sterol metabolism</keyword>
<sequence>MGFIGNAIYFAFHPIQLRSIIQWKVWHNPPHERNEKDDTETQRICYKFLDQTSRSFSAVIKELHPELLLPVTVFYLVLRGLDTIEDDTSIPLETKEPLLRNFKDFLTQDGWNFTGNRPEEKDRELLVQFQSIIVEFKNMKPAYQAIVKDITDKMGNGMADYCVKAATEDASVKTVEEYDLYCYYVAGLVGEGLTRLFVEAEFGNPALLKRPELQKSMGLFLQKTNIIRDIREDFDDERRFWPKEIWSKHVDNFEDLFKPEYKEAALNCNSEMILNALEHAEECLFYLAGLREQSVFNFCAIPQSMAIATLELCFRNYAMFERNIKITKGDACELMVQSTQNLNVLCETFRRLTRAIHKKNTPKDPNFLKISIVCGKIEKFIETIFPTQKAEDAQRRVKGEVSREQLEKRKAEADSKSDLYFLMAIMGVIIFLVAGVMMVAAWLLGARFDLAWQEIRSGNFRPPAITHEEL</sequence>
<dbReference type="PROSITE" id="PS01045">
    <property type="entry name" value="SQUALEN_PHYTOEN_SYN_2"/>
    <property type="match status" value="1"/>
</dbReference>
<evidence type="ECO:0000256" key="7">
    <source>
        <dbReference type="ARBA" id="ARBA00022692"/>
    </source>
</evidence>
<dbReference type="Gene3D" id="1.10.600.10">
    <property type="entry name" value="Farnesyl Diphosphate Synthase"/>
    <property type="match status" value="1"/>
</dbReference>
<evidence type="ECO:0000256" key="3">
    <source>
        <dbReference type="ARBA" id="ARBA00006251"/>
    </source>
</evidence>
<dbReference type="NCBIfam" id="TIGR01559">
    <property type="entry name" value="squal_synth"/>
    <property type="match status" value="1"/>
</dbReference>
<keyword evidence="17" id="KW-1185">Reference proteome</keyword>
<evidence type="ECO:0000256" key="9">
    <source>
        <dbReference type="ARBA" id="ARBA00022989"/>
    </source>
</evidence>
<evidence type="ECO:0000256" key="1">
    <source>
        <dbReference type="ARBA" id="ARBA00001946"/>
    </source>
</evidence>
<evidence type="ECO:0000256" key="2">
    <source>
        <dbReference type="ARBA" id="ARBA00004370"/>
    </source>
</evidence>
<dbReference type="PANTHER" id="PTHR11626">
    <property type="entry name" value="FARNESYL-DIPHOSPHATE FARNESYLTRANSFERASE"/>
    <property type="match status" value="1"/>
</dbReference>
<reference evidence="16" key="1">
    <citation type="submission" date="2022-11" db="EMBL/GenBank/DDBJ databases">
        <authorList>
            <person name="Petersen C."/>
        </authorList>
    </citation>
    <scope>NUCLEOTIDE SEQUENCE</scope>
    <source>
        <strain evidence="16">IBT 29864</strain>
    </source>
</reference>
<reference evidence="16" key="2">
    <citation type="journal article" date="2023" name="IMA Fungus">
        <title>Comparative genomic study of the Penicillium genus elucidates a diverse pangenome and 15 lateral gene transfer events.</title>
        <authorList>
            <person name="Petersen C."/>
            <person name="Sorensen T."/>
            <person name="Nielsen M.R."/>
            <person name="Sondergaard T.E."/>
            <person name="Sorensen J.L."/>
            <person name="Fitzpatrick D.A."/>
            <person name="Frisvad J.C."/>
            <person name="Nielsen K.L."/>
        </authorList>
    </citation>
    <scope>NUCLEOTIDE SEQUENCE</scope>
    <source>
        <strain evidence="16">IBT 29864</strain>
    </source>
</reference>
<comment type="subcellular location">
    <subcellularLocation>
        <location evidence="2">Membrane</location>
    </subcellularLocation>
</comment>
<evidence type="ECO:0000256" key="14">
    <source>
        <dbReference type="ARBA" id="ARBA00023221"/>
    </source>
</evidence>
<protein>
    <recommendedName>
        <fullName evidence="4 15">Squalene synthase</fullName>
        <shortName evidence="15">SQS</shortName>
        <shortName evidence="15">SS</shortName>
        <ecNumber evidence="4 15">2.5.1.21</ecNumber>
    </recommendedName>
</protein>
<keyword evidence="14" id="KW-0753">Steroid metabolism</keyword>
<dbReference type="EC" id="2.5.1.21" evidence="4 15"/>
<evidence type="ECO:0000256" key="10">
    <source>
        <dbReference type="ARBA" id="ARBA00023011"/>
    </source>
</evidence>
<evidence type="ECO:0000313" key="17">
    <source>
        <dbReference type="Proteomes" id="UP001147782"/>
    </source>
</evidence>
<dbReference type="SFLD" id="SFLDG01018">
    <property type="entry name" value="Squalene/Phytoene_Synthase_Lik"/>
    <property type="match status" value="1"/>
</dbReference>
<keyword evidence="8" id="KW-0752">Steroid biosynthesis</keyword>
<evidence type="ECO:0000256" key="13">
    <source>
        <dbReference type="ARBA" id="ARBA00023166"/>
    </source>
</evidence>
<keyword evidence="11" id="KW-0443">Lipid metabolism</keyword>
<dbReference type="CDD" id="cd00683">
    <property type="entry name" value="Trans_IPPS_HH"/>
    <property type="match status" value="1"/>
</dbReference>
<keyword evidence="9 15" id="KW-1133">Transmembrane helix</keyword>
<dbReference type="SFLD" id="SFLDS00005">
    <property type="entry name" value="Isoprenoid_Synthase_Type_I"/>
    <property type="match status" value="1"/>
</dbReference>
<feature type="transmembrane region" description="Helical" evidence="15">
    <location>
        <begin position="419"/>
        <end position="444"/>
    </location>
</feature>
<dbReference type="InterPro" id="IPR006449">
    <property type="entry name" value="Squal_synth-like"/>
</dbReference>
<dbReference type="GO" id="GO:0005789">
    <property type="term" value="C:endoplasmic reticulum membrane"/>
    <property type="evidence" value="ECO:0007669"/>
    <property type="project" value="TreeGrafter"/>
</dbReference>
<comment type="function">
    <text evidence="15">Catalyzes the condensation of 2 farnesyl pyrophosphate (FPP) moieties to form squalene.</text>
</comment>
<dbReference type="InterPro" id="IPR044844">
    <property type="entry name" value="Trans_IPPS_euk-type"/>
</dbReference>
<dbReference type="FunFam" id="1.10.600.10:FF:000003">
    <property type="entry name" value="Farnesyl-diphosphate farnesyltransferase 1"/>
    <property type="match status" value="1"/>
</dbReference>
<dbReference type="RefSeq" id="XP_056559704.1">
    <property type="nucleotide sequence ID" value="XM_056692975.1"/>
</dbReference>
<evidence type="ECO:0000256" key="4">
    <source>
        <dbReference type="ARBA" id="ARBA00012373"/>
    </source>
</evidence>
<dbReference type="GO" id="GO:0051996">
    <property type="term" value="F:squalene synthase [NAD(P)H] activity"/>
    <property type="evidence" value="ECO:0007669"/>
    <property type="project" value="UniProtKB-UniRule"/>
</dbReference>
<name>A0A9W9VT95_9EURO</name>
<comment type="similarity">
    <text evidence="3 15">Belongs to the phytoene/squalene synthase family.</text>
</comment>
<comment type="cofactor">
    <cofactor evidence="1 15">
        <name>Mg(2+)</name>
        <dbReference type="ChEBI" id="CHEBI:18420"/>
    </cofactor>
</comment>
<keyword evidence="12 15" id="KW-0472">Membrane</keyword>
<dbReference type="GO" id="GO:0045338">
    <property type="term" value="P:farnesyl diphosphate metabolic process"/>
    <property type="evidence" value="ECO:0007669"/>
    <property type="project" value="InterPro"/>
</dbReference>